<keyword evidence="1" id="KW-1133">Transmembrane helix</keyword>
<feature type="transmembrane region" description="Helical" evidence="1">
    <location>
        <begin position="30"/>
        <end position="49"/>
    </location>
</feature>
<reference evidence="3" key="1">
    <citation type="journal article" date="2019" name="Int. J. Syst. Evol. Microbiol.">
        <title>The Global Catalogue of Microorganisms (GCM) 10K type strain sequencing project: providing services to taxonomists for standard genome sequencing and annotation.</title>
        <authorList>
            <consortium name="The Broad Institute Genomics Platform"/>
            <consortium name="The Broad Institute Genome Sequencing Center for Infectious Disease"/>
            <person name="Wu L."/>
            <person name="Ma J."/>
        </authorList>
    </citation>
    <scope>NUCLEOTIDE SEQUENCE [LARGE SCALE GENOMIC DNA]</scope>
    <source>
        <strain evidence="3">CCM 7435</strain>
    </source>
</reference>
<dbReference type="RefSeq" id="WP_213355296.1">
    <property type="nucleotide sequence ID" value="NZ_JAHBGB010000043.1"/>
</dbReference>
<evidence type="ECO:0000256" key="1">
    <source>
        <dbReference type="SAM" id="Phobius"/>
    </source>
</evidence>
<proteinExistence type="predicted"/>
<organism evidence="2 3">
    <name type="scientific">Ancylobacter oerskovii</name>
    <dbReference type="NCBI Taxonomy" id="459519"/>
    <lineage>
        <taxon>Bacteria</taxon>
        <taxon>Pseudomonadati</taxon>
        <taxon>Pseudomonadota</taxon>
        <taxon>Alphaproteobacteria</taxon>
        <taxon>Hyphomicrobiales</taxon>
        <taxon>Xanthobacteraceae</taxon>
        <taxon>Ancylobacter</taxon>
    </lineage>
</organism>
<protein>
    <submittedName>
        <fullName evidence="2">Uncharacterized protein</fullName>
    </submittedName>
</protein>
<evidence type="ECO:0000313" key="3">
    <source>
        <dbReference type="Proteomes" id="UP001597299"/>
    </source>
</evidence>
<name>A0ABW4Z6N3_9HYPH</name>
<evidence type="ECO:0000313" key="2">
    <source>
        <dbReference type="EMBL" id="MFD2143832.1"/>
    </source>
</evidence>
<feature type="transmembrane region" description="Helical" evidence="1">
    <location>
        <begin position="55"/>
        <end position="73"/>
    </location>
</feature>
<sequence length="186" mass="20879">MKKTACDHYVYTNEEASKWYRRVLYFGKDFGLFALVLLVMGLTLGVLFWGAPQAGAALTCVFAVLMATDAMLWEMSTFKTSTFYPVRRSLSPLSLDDWKVLKALAEQHADVQALIAAALNHGRTVRGRDFDAVYGIVERRRKHERKVLDAEKEATDRLAGQQAEAAAVAEIQQSLQDAHERAREKA</sequence>
<accession>A0ABW4Z6N3</accession>
<comment type="caution">
    <text evidence="2">The sequence shown here is derived from an EMBL/GenBank/DDBJ whole genome shotgun (WGS) entry which is preliminary data.</text>
</comment>
<gene>
    <name evidence="2" type="ORF">ACFSNC_26145</name>
</gene>
<dbReference type="Proteomes" id="UP001597299">
    <property type="component" value="Unassembled WGS sequence"/>
</dbReference>
<dbReference type="EMBL" id="JBHUHD010000005">
    <property type="protein sequence ID" value="MFD2143832.1"/>
    <property type="molecule type" value="Genomic_DNA"/>
</dbReference>
<keyword evidence="3" id="KW-1185">Reference proteome</keyword>
<keyword evidence="1" id="KW-0472">Membrane</keyword>
<keyword evidence="1" id="KW-0812">Transmembrane</keyword>